<dbReference type="STRING" id="43989.cce_3440"/>
<evidence type="ECO:0000313" key="5">
    <source>
        <dbReference type="Proteomes" id="UP000001203"/>
    </source>
</evidence>
<comment type="similarity">
    <text evidence="1">Belongs to the peptidase C56 family.</text>
</comment>
<dbReference type="InterPro" id="IPR029062">
    <property type="entry name" value="Class_I_gatase-like"/>
</dbReference>
<dbReference type="Pfam" id="PF01965">
    <property type="entry name" value="DJ-1_PfpI"/>
    <property type="match status" value="1"/>
</dbReference>
<dbReference type="EMBL" id="CP000806">
    <property type="protein sequence ID" value="ACB52788.1"/>
    <property type="molecule type" value="Genomic_DNA"/>
</dbReference>
<evidence type="ECO:0000256" key="1">
    <source>
        <dbReference type="ARBA" id="ARBA00008542"/>
    </source>
</evidence>
<dbReference type="PANTHER" id="PTHR42733">
    <property type="entry name" value="DJ-1 PROTEIN"/>
    <property type="match status" value="1"/>
</dbReference>
<gene>
    <name evidence="4" type="ordered locus">cce_3440</name>
</gene>
<sequence length="363" mass="40424">MTLTHEYKQVRVAILIENHFEDSEFQIPYTALKQANAEVVVLGSRMNDTYKGKRGKVSIKPDATATEVRSEDFDVIIIPGGAAPDAIRANPNAVRLVMNGMAQNKLIAAICHGPQVLIEADQLRGKRATGFQAIRKDMQNAGAIYIDEPVIVQENLITARRPGDLPMFTTIILTQLGLSLEGTTLPESTESNYEWWKLGEAWGGSKRSDIINALNTAIMGEHYTIRAFEEYTQRASDPQLKTLFNEVCTTKQNHIQRLESRLGDFNEKVSWQAIGSEVYASLQSLIQSSHETEILRRALGDLQTGVVDTYHLCNQLTDPQTAAILADIEDNLARLERCLSDLYRARLDDQVQPPMPTTIAVVS</sequence>
<dbReference type="Proteomes" id="UP000001203">
    <property type="component" value="Chromosome circular"/>
</dbReference>
<dbReference type="Gene3D" id="3.40.50.880">
    <property type="match status" value="1"/>
</dbReference>
<proteinExistence type="inferred from homology"/>
<accession>B1WZ24</accession>
<dbReference type="SUPFAM" id="SSF52317">
    <property type="entry name" value="Class I glutamine amidotransferase-like"/>
    <property type="match status" value="1"/>
</dbReference>
<dbReference type="Gene3D" id="1.20.1260.10">
    <property type="match status" value="1"/>
</dbReference>
<dbReference type="OrthoDB" id="9800516at2"/>
<feature type="domain" description="DUF2383" evidence="3">
    <location>
        <begin position="209"/>
        <end position="297"/>
    </location>
</feature>
<dbReference type="HOGENOM" id="CLU_759999_0_0_3"/>
<reference evidence="4 5" key="1">
    <citation type="journal article" date="2008" name="Proc. Natl. Acad. Sci. U.S.A.">
        <title>The genome of Cyanothece 51142, a unicellular diazotrophic cyanobacterium important in the marine nitrogen cycle.</title>
        <authorList>
            <person name="Welsh E.A."/>
            <person name="Liberton M."/>
            <person name="Stoeckel J."/>
            <person name="Loh T."/>
            <person name="Elvitigala T."/>
            <person name="Wang C."/>
            <person name="Wollam A."/>
            <person name="Fulton R.S."/>
            <person name="Clifton S.W."/>
            <person name="Jacobs J.M."/>
            <person name="Aurora R."/>
            <person name="Ghosh B.K."/>
            <person name="Sherman L.A."/>
            <person name="Smith R.D."/>
            <person name="Wilson R.K."/>
            <person name="Pakrasi H.B."/>
        </authorList>
    </citation>
    <scope>NUCLEOTIDE SEQUENCE [LARGE SCALE GENOMIC DNA]</scope>
    <source>
        <strain evidence="5">ATCC 51142 / BH68</strain>
    </source>
</reference>
<dbReference type="Pfam" id="PF09537">
    <property type="entry name" value="DUF2383"/>
    <property type="match status" value="1"/>
</dbReference>
<dbReference type="CDD" id="cd00657">
    <property type="entry name" value="Ferritin_like"/>
    <property type="match status" value="1"/>
</dbReference>
<dbReference type="KEGG" id="cyt:cce_3440"/>
<dbReference type="InterPro" id="IPR009078">
    <property type="entry name" value="Ferritin-like_SF"/>
</dbReference>
<dbReference type="eggNOG" id="COG0693">
    <property type="taxonomic scope" value="Bacteria"/>
</dbReference>
<protein>
    <submittedName>
        <fullName evidence="4">ThiJ/PfpI peptidase C56 family</fullName>
    </submittedName>
</protein>
<evidence type="ECO:0000259" key="3">
    <source>
        <dbReference type="Pfam" id="PF09537"/>
    </source>
</evidence>
<dbReference type="PANTHER" id="PTHR42733:SF2">
    <property type="entry name" value="DJ-1_THIJ_PFPI FAMILY PROTEIN"/>
    <property type="match status" value="1"/>
</dbReference>
<evidence type="ECO:0000259" key="2">
    <source>
        <dbReference type="Pfam" id="PF01965"/>
    </source>
</evidence>
<name>B1WZ24_CROS5</name>
<evidence type="ECO:0000313" key="4">
    <source>
        <dbReference type="EMBL" id="ACB52788.1"/>
    </source>
</evidence>
<feature type="domain" description="DJ-1/PfpI" evidence="2">
    <location>
        <begin position="11"/>
        <end position="174"/>
    </location>
</feature>
<dbReference type="RefSeq" id="WP_009545392.1">
    <property type="nucleotide sequence ID" value="NC_010546.1"/>
</dbReference>
<dbReference type="InterPro" id="IPR019052">
    <property type="entry name" value="DUF2383"/>
</dbReference>
<dbReference type="PROSITE" id="PS51276">
    <property type="entry name" value="PEPTIDASE_C56_PFPI"/>
    <property type="match status" value="1"/>
</dbReference>
<dbReference type="NCBIfam" id="TIGR01382">
    <property type="entry name" value="PfpI"/>
    <property type="match status" value="1"/>
</dbReference>
<organism evidence="4 5">
    <name type="scientific">Crocosphaera subtropica (strain ATCC 51142 / BH68)</name>
    <name type="common">Cyanothece sp. (strain ATCC 51142)</name>
    <dbReference type="NCBI Taxonomy" id="43989"/>
    <lineage>
        <taxon>Bacteria</taxon>
        <taxon>Bacillati</taxon>
        <taxon>Cyanobacteriota</taxon>
        <taxon>Cyanophyceae</taxon>
        <taxon>Oscillatoriophycideae</taxon>
        <taxon>Chroococcales</taxon>
        <taxon>Aphanothecaceae</taxon>
        <taxon>Crocosphaera</taxon>
        <taxon>Crocosphaera subtropica</taxon>
    </lineage>
</organism>
<dbReference type="SUPFAM" id="SSF47240">
    <property type="entry name" value="Ferritin-like"/>
    <property type="match status" value="1"/>
</dbReference>
<dbReference type="InterPro" id="IPR012347">
    <property type="entry name" value="Ferritin-like"/>
</dbReference>
<dbReference type="AlphaFoldDB" id="B1WZ24"/>
<dbReference type="MEROPS" id="C56.001"/>
<keyword evidence="5" id="KW-1185">Reference proteome</keyword>
<dbReference type="InterPro" id="IPR002818">
    <property type="entry name" value="DJ-1/PfpI"/>
</dbReference>
<dbReference type="CDD" id="cd03134">
    <property type="entry name" value="GATase1_PfpI_like"/>
    <property type="match status" value="1"/>
</dbReference>
<dbReference type="InterPro" id="IPR006286">
    <property type="entry name" value="C56_PfpI-like"/>
</dbReference>